<keyword evidence="1" id="KW-0812">Transmembrane</keyword>
<keyword evidence="1" id="KW-1133">Transmembrane helix</keyword>
<sequence>MNVWRITGWGLVVALLITPAIAMRFTTEVNWDAFDFIVASILLGGTGLFIEFVVRLSSNGAFRMGMVLAILASLLLIWMNLAVGIIGSEDHPANLMYLGVIAIALVSSVFVRGRASAMSWVMVSTAVAQLSVSVIALALSLSVDLKPAFFLNSAFAILWLVSAGLFKVAADSYDKATVNKE</sequence>
<name>A0A432WSY2_9GAMM</name>
<proteinExistence type="predicted"/>
<feature type="transmembrane region" description="Helical" evidence="1">
    <location>
        <begin position="149"/>
        <end position="170"/>
    </location>
</feature>
<dbReference type="EMBL" id="PIPP01000003">
    <property type="protein sequence ID" value="RUO36879.1"/>
    <property type="molecule type" value="Genomic_DNA"/>
</dbReference>
<feature type="transmembrane region" description="Helical" evidence="1">
    <location>
        <begin position="118"/>
        <end position="143"/>
    </location>
</feature>
<keyword evidence="3" id="KW-1185">Reference proteome</keyword>
<keyword evidence="1" id="KW-0472">Membrane</keyword>
<dbReference type="OrthoDB" id="9813621at2"/>
<protein>
    <submittedName>
        <fullName evidence="2">Uncharacterized protein</fullName>
    </submittedName>
</protein>
<feature type="transmembrane region" description="Helical" evidence="1">
    <location>
        <begin position="66"/>
        <end position="87"/>
    </location>
</feature>
<evidence type="ECO:0000313" key="2">
    <source>
        <dbReference type="EMBL" id="RUO36879.1"/>
    </source>
</evidence>
<gene>
    <name evidence="2" type="ORF">CWE13_08510</name>
</gene>
<dbReference type="AlphaFoldDB" id="A0A432WSY2"/>
<feature type="transmembrane region" description="Helical" evidence="1">
    <location>
        <begin position="93"/>
        <end position="111"/>
    </location>
</feature>
<comment type="caution">
    <text evidence="2">The sequence shown here is derived from an EMBL/GenBank/DDBJ whole genome shotgun (WGS) entry which is preliminary data.</text>
</comment>
<reference evidence="3" key="1">
    <citation type="journal article" date="2018" name="Front. Microbiol.">
        <title>Genome-Based Analysis Reveals the Taxonomy and Diversity of the Family Idiomarinaceae.</title>
        <authorList>
            <person name="Liu Y."/>
            <person name="Lai Q."/>
            <person name="Shao Z."/>
        </authorList>
    </citation>
    <scope>NUCLEOTIDE SEQUENCE [LARGE SCALE GENOMIC DNA]</scope>
    <source>
        <strain evidence="3">AIS</strain>
    </source>
</reference>
<feature type="transmembrane region" description="Helical" evidence="1">
    <location>
        <begin position="34"/>
        <end position="54"/>
    </location>
</feature>
<dbReference type="RefSeq" id="WP_126807711.1">
    <property type="nucleotide sequence ID" value="NZ_PIPP01000003.1"/>
</dbReference>
<accession>A0A432WSY2</accession>
<dbReference type="Proteomes" id="UP000286934">
    <property type="component" value="Unassembled WGS sequence"/>
</dbReference>
<organism evidence="2 3">
    <name type="scientific">Aliidiomarina shirensis</name>
    <dbReference type="NCBI Taxonomy" id="1048642"/>
    <lineage>
        <taxon>Bacteria</taxon>
        <taxon>Pseudomonadati</taxon>
        <taxon>Pseudomonadota</taxon>
        <taxon>Gammaproteobacteria</taxon>
        <taxon>Alteromonadales</taxon>
        <taxon>Idiomarinaceae</taxon>
        <taxon>Aliidiomarina</taxon>
    </lineage>
</organism>
<evidence type="ECO:0000313" key="3">
    <source>
        <dbReference type="Proteomes" id="UP000286934"/>
    </source>
</evidence>
<evidence type="ECO:0000256" key="1">
    <source>
        <dbReference type="SAM" id="Phobius"/>
    </source>
</evidence>